<feature type="region of interest" description="Disordered" evidence="1">
    <location>
        <begin position="53"/>
        <end position="79"/>
    </location>
</feature>
<evidence type="ECO:0000256" key="1">
    <source>
        <dbReference type="SAM" id="MobiDB-lite"/>
    </source>
</evidence>
<dbReference type="InterPro" id="IPR032508">
    <property type="entry name" value="FecR_C"/>
</dbReference>
<dbReference type="RefSeq" id="WP_166146902.1">
    <property type="nucleotide sequence ID" value="NZ_JAANYN010000004.1"/>
</dbReference>
<proteinExistence type="predicted"/>
<dbReference type="EMBL" id="JAANYN010000004">
    <property type="protein sequence ID" value="NHE57414.1"/>
    <property type="molecule type" value="Genomic_DNA"/>
</dbReference>
<dbReference type="Pfam" id="PF04773">
    <property type="entry name" value="FecR"/>
    <property type="match status" value="1"/>
</dbReference>
<evidence type="ECO:0000256" key="2">
    <source>
        <dbReference type="SAM" id="Phobius"/>
    </source>
</evidence>
<feature type="domain" description="FecR protein" evidence="3">
    <location>
        <begin position="136"/>
        <end position="223"/>
    </location>
</feature>
<protein>
    <submittedName>
        <fullName evidence="5">DUF4974 domain-containing protein</fullName>
    </submittedName>
</protein>
<dbReference type="PANTHER" id="PTHR30273:SF2">
    <property type="entry name" value="PROTEIN FECR"/>
    <property type="match status" value="1"/>
</dbReference>
<feature type="transmembrane region" description="Helical" evidence="2">
    <location>
        <begin position="91"/>
        <end position="111"/>
    </location>
</feature>
<reference evidence="5 6" key="1">
    <citation type="submission" date="2020-03" db="EMBL/GenBank/DDBJ databases">
        <title>Cyclobacterium plantarum sp. nov., a marine bacterium isolated from a coastal-marine wetland.</title>
        <authorList>
            <person name="Sanchez-Porro C."/>
            <person name="Ventosa A."/>
            <person name="Amoozegar M."/>
        </authorList>
    </citation>
    <scope>NUCLEOTIDE SEQUENCE [LARGE SCALE GENOMIC DNA]</scope>
    <source>
        <strain evidence="5 6">GBPx2</strain>
    </source>
</reference>
<dbReference type="Proteomes" id="UP000649799">
    <property type="component" value="Unassembled WGS sequence"/>
</dbReference>
<dbReference type="PIRSF" id="PIRSF018266">
    <property type="entry name" value="FecR"/>
    <property type="match status" value="1"/>
</dbReference>
<dbReference type="Gene3D" id="2.60.120.1440">
    <property type="match status" value="1"/>
</dbReference>
<keyword evidence="2" id="KW-0812">Transmembrane</keyword>
<keyword evidence="2" id="KW-0472">Membrane</keyword>
<accession>A0ABX0H6Z7</accession>
<gene>
    <name evidence="5" type="ORF">G9Q97_11400</name>
</gene>
<evidence type="ECO:0000313" key="6">
    <source>
        <dbReference type="Proteomes" id="UP000649799"/>
    </source>
</evidence>
<evidence type="ECO:0000259" key="3">
    <source>
        <dbReference type="Pfam" id="PF04773"/>
    </source>
</evidence>
<dbReference type="InterPro" id="IPR006860">
    <property type="entry name" value="FecR"/>
</dbReference>
<dbReference type="Gene3D" id="3.55.50.30">
    <property type="match status" value="1"/>
</dbReference>
<comment type="caution">
    <text evidence="5">The sequence shown here is derived from an EMBL/GenBank/DDBJ whole genome shotgun (WGS) entry which is preliminary data.</text>
</comment>
<name>A0ABX0H6Z7_9BACT</name>
<evidence type="ECO:0000259" key="4">
    <source>
        <dbReference type="Pfam" id="PF16344"/>
    </source>
</evidence>
<organism evidence="5 6">
    <name type="scientific">Cyclobacterium plantarum</name>
    <dbReference type="NCBI Taxonomy" id="2716263"/>
    <lineage>
        <taxon>Bacteria</taxon>
        <taxon>Pseudomonadati</taxon>
        <taxon>Bacteroidota</taxon>
        <taxon>Cytophagia</taxon>
        <taxon>Cytophagales</taxon>
        <taxon>Cyclobacteriaceae</taxon>
        <taxon>Cyclobacterium</taxon>
    </lineage>
</organism>
<dbReference type="InterPro" id="IPR012373">
    <property type="entry name" value="Ferrdict_sens_TM"/>
</dbReference>
<dbReference type="PANTHER" id="PTHR30273">
    <property type="entry name" value="PERIPLASMIC SIGNAL SENSOR AND SIGMA FACTOR ACTIVATOR FECR-RELATED"/>
    <property type="match status" value="1"/>
</dbReference>
<feature type="domain" description="Protein FecR C-terminal" evidence="4">
    <location>
        <begin position="269"/>
        <end position="336"/>
    </location>
</feature>
<keyword evidence="6" id="KW-1185">Reference proteome</keyword>
<keyword evidence="2" id="KW-1133">Transmembrane helix</keyword>
<evidence type="ECO:0000313" key="5">
    <source>
        <dbReference type="EMBL" id="NHE57414.1"/>
    </source>
</evidence>
<dbReference type="Pfam" id="PF16344">
    <property type="entry name" value="FecR_C"/>
    <property type="match status" value="1"/>
</dbReference>
<sequence>MKDFIQKWKKFHEGKLSKSEAASFLAYLTSPEGKSDFQQMLKMIWEAENKADQANLTPSPNHPVLKVSSRQKKTGGLSQQNNRKIRHLFTWIRYTACIVAILMIAKEWGIFKNWPQGQEDPPPVKETAWINKSNPKGVKSKILLPDSSWVFLNAASRIRYTRDFTNNRQVILTGEAFFDVKKKAGLPFFVQAGQVTATVLGTSFNINTEYQESIEIALATGKIRILNEQTGKDLLLSPGKAGKISKSTQSMEIIDVDPDKVSLWKEGILHFEKEPFQLVIEKLENWYGVSISVEGELPNDLCTGTFQKKAYLSDVLKVLGHALQFDYDLNGKNVAIYPLSSG</sequence>